<protein>
    <recommendedName>
        <fullName evidence="3">alpha-L-fucosidase</fullName>
        <ecNumber evidence="3">3.2.1.51</ecNumber>
    </recommendedName>
</protein>
<dbReference type="InterPro" id="IPR016286">
    <property type="entry name" value="FUC_metazoa-typ"/>
</dbReference>
<dbReference type="GO" id="GO:0005764">
    <property type="term" value="C:lysosome"/>
    <property type="evidence" value="ECO:0007669"/>
    <property type="project" value="TreeGrafter"/>
</dbReference>
<evidence type="ECO:0000256" key="2">
    <source>
        <dbReference type="ARBA" id="ARBA00007951"/>
    </source>
</evidence>
<keyword evidence="10" id="KW-1185">Reference proteome</keyword>
<feature type="domain" description="Glycoside hydrolase family 29 N-terminal" evidence="8">
    <location>
        <begin position="3"/>
        <end position="318"/>
    </location>
</feature>
<dbReference type="SMART" id="SM00812">
    <property type="entry name" value="Alpha_L_fucos"/>
    <property type="match status" value="1"/>
</dbReference>
<organism evidence="9 10">
    <name type="scientific">Sandaracinobacteroides saxicola</name>
    <dbReference type="NCBI Taxonomy" id="2759707"/>
    <lineage>
        <taxon>Bacteria</taxon>
        <taxon>Pseudomonadati</taxon>
        <taxon>Pseudomonadota</taxon>
        <taxon>Alphaproteobacteria</taxon>
        <taxon>Sphingomonadales</taxon>
        <taxon>Sphingosinicellaceae</taxon>
        <taxon>Sandaracinobacteroides</taxon>
    </lineage>
</organism>
<keyword evidence="4" id="KW-0732">Signal</keyword>
<dbReference type="EMBL" id="CP059851">
    <property type="protein sequence ID" value="QMW24213.1"/>
    <property type="molecule type" value="Genomic_DNA"/>
</dbReference>
<dbReference type="GO" id="GO:0016139">
    <property type="term" value="P:glycoside catabolic process"/>
    <property type="evidence" value="ECO:0007669"/>
    <property type="project" value="TreeGrafter"/>
</dbReference>
<reference evidence="9 10" key="1">
    <citation type="submission" date="2020-07" db="EMBL/GenBank/DDBJ databases">
        <title>Complete genome sequence for Sandaracinobacter sp. M6.</title>
        <authorList>
            <person name="Tang Y."/>
            <person name="Liu Q."/>
            <person name="Guo Z."/>
            <person name="Lei P."/>
            <person name="Huang B."/>
        </authorList>
    </citation>
    <scope>NUCLEOTIDE SEQUENCE [LARGE SCALE GENOMIC DNA]</scope>
    <source>
        <strain evidence="9 10">M6</strain>
    </source>
</reference>
<dbReference type="Pfam" id="PF01120">
    <property type="entry name" value="Alpha_L_fucos"/>
    <property type="match status" value="1"/>
</dbReference>
<gene>
    <name evidence="9" type="ORF">H3309_07095</name>
</gene>
<proteinExistence type="inferred from homology"/>
<accession>A0A7G5ILH1</accession>
<comment type="function">
    <text evidence="1">Alpha-L-fucosidase is responsible for hydrolyzing the alpha-1,6-linked fucose joined to the reducing-end N-acetylglucosamine of the carbohydrate moieties of glycoproteins.</text>
</comment>
<sequence length="427" mass="47167">MRRTADWFEAARFGLFVHWGPWARAGWEASWPLVGGAPTLPLCQDVPAATYHANAEGWQPDPEAPERWVAAAKAAGMTYAILGSRHHDGYALWPSRAGGAYSHGVGRTAPGTDIVRAFVDACRRHGLKTGLYYSLPDWHHPSYPPFTDADRPYRFGFYPPATAGQWADYRAYVRAQLTELLSDYGRIDILWFDGAWERTPAQWDVDGLERLIRELQPDILINDRLPGKGDYATPEQFVPPEPPAEPWETCLTMNMSWGFNSSDDRYKSATSLVHTLCEVASRGGNLLLNVGPDGAGDVPAPQAERLAAMGRWVALHGEAIFATEPGLRPWQFYGPTTRRDRVLYCHLLMQPVAPVSVRGVRVRHLKRVTALGSGHDLPFEVRIPVIDELLGVDGAGEVLIEVPDAARDAVATVLRLEFDEPVAASAG</sequence>
<dbReference type="EC" id="3.2.1.51" evidence="3"/>
<dbReference type="SUPFAM" id="SSF51445">
    <property type="entry name" value="(Trans)glycosidases"/>
    <property type="match status" value="1"/>
</dbReference>
<dbReference type="GO" id="GO:0004560">
    <property type="term" value="F:alpha-L-fucosidase activity"/>
    <property type="evidence" value="ECO:0007669"/>
    <property type="project" value="InterPro"/>
</dbReference>
<dbReference type="PANTHER" id="PTHR10030">
    <property type="entry name" value="ALPHA-L-FUCOSIDASE"/>
    <property type="match status" value="1"/>
</dbReference>
<dbReference type="InterPro" id="IPR057739">
    <property type="entry name" value="Glyco_hydro_29_N"/>
</dbReference>
<dbReference type="PRINTS" id="PR00741">
    <property type="entry name" value="GLHYDRLASE29"/>
</dbReference>
<dbReference type="InterPro" id="IPR000933">
    <property type="entry name" value="Glyco_hydro_29"/>
</dbReference>
<evidence type="ECO:0000256" key="6">
    <source>
        <dbReference type="ARBA" id="ARBA00023295"/>
    </source>
</evidence>
<keyword evidence="5" id="KW-0378">Hydrolase</keyword>
<evidence type="ECO:0000256" key="3">
    <source>
        <dbReference type="ARBA" id="ARBA00012662"/>
    </source>
</evidence>
<evidence type="ECO:0000313" key="10">
    <source>
        <dbReference type="Proteomes" id="UP000515292"/>
    </source>
</evidence>
<name>A0A7G5ILH1_9SPHN</name>
<keyword evidence="6" id="KW-0326">Glycosidase</keyword>
<evidence type="ECO:0000259" key="8">
    <source>
        <dbReference type="Pfam" id="PF01120"/>
    </source>
</evidence>
<dbReference type="GO" id="GO:0006004">
    <property type="term" value="P:fucose metabolic process"/>
    <property type="evidence" value="ECO:0007669"/>
    <property type="project" value="InterPro"/>
</dbReference>
<dbReference type="AlphaFoldDB" id="A0A7G5ILH1"/>
<dbReference type="Gene3D" id="3.20.20.80">
    <property type="entry name" value="Glycosidases"/>
    <property type="match status" value="1"/>
</dbReference>
<dbReference type="PIRSF" id="PIRSF001092">
    <property type="entry name" value="Alpha-L-fucosidase"/>
    <property type="match status" value="1"/>
</dbReference>
<dbReference type="Proteomes" id="UP000515292">
    <property type="component" value="Chromosome"/>
</dbReference>
<evidence type="ECO:0000256" key="7">
    <source>
        <dbReference type="PIRSR" id="PIRSR001092-1"/>
    </source>
</evidence>
<evidence type="ECO:0000313" key="9">
    <source>
        <dbReference type="EMBL" id="QMW24213.1"/>
    </source>
</evidence>
<dbReference type="InterPro" id="IPR017853">
    <property type="entry name" value="GH"/>
</dbReference>
<dbReference type="KEGG" id="sand:H3309_07095"/>
<comment type="similarity">
    <text evidence="2">Belongs to the glycosyl hydrolase 29 family.</text>
</comment>
<feature type="site" description="May be important for catalysis" evidence="7">
    <location>
        <position position="250"/>
    </location>
</feature>
<dbReference type="PANTHER" id="PTHR10030:SF37">
    <property type="entry name" value="ALPHA-L-FUCOSIDASE-RELATED"/>
    <property type="match status" value="1"/>
</dbReference>
<evidence type="ECO:0000256" key="5">
    <source>
        <dbReference type="ARBA" id="ARBA00022801"/>
    </source>
</evidence>
<evidence type="ECO:0000256" key="4">
    <source>
        <dbReference type="ARBA" id="ARBA00022729"/>
    </source>
</evidence>
<evidence type="ECO:0000256" key="1">
    <source>
        <dbReference type="ARBA" id="ARBA00004071"/>
    </source>
</evidence>
<dbReference type="RefSeq" id="WP_182298036.1">
    <property type="nucleotide sequence ID" value="NZ_CP059851.1"/>
</dbReference>